<reference evidence="1 2" key="1">
    <citation type="journal article" date="2018" name="Front. Plant Sci.">
        <title>Red Clover (Trifolium pratense) and Zigzag Clover (T. medium) - A Picture of Genomic Similarities and Differences.</title>
        <authorList>
            <person name="Dluhosova J."/>
            <person name="Istvanek J."/>
            <person name="Nedelnik J."/>
            <person name="Repkova J."/>
        </authorList>
    </citation>
    <scope>NUCLEOTIDE SEQUENCE [LARGE SCALE GENOMIC DNA]</scope>
    <source>
        <strain evidence="2">cv. 10/8</strain>
        <tissue evidence="1">Leaf</tissue>
    </source>
</reference>
<dbReference type="Proteomes" id="UP000265520">
    <property type="component" value="Unassembled WGS sequence"/>
</dbReference>
<dbReference type="AlphaFoldDB" id="A0A392S4P3"/>
<accession>A0A392S4P3</accession>
<keyword evidence="2" id="KW-1185">Reference proteome</keyword>
<feature type="non-terminal residue" evidence="1">
    <location>
        <position position="1"/>
    </location>
</feature>
<organism evidence="1 2">
    <name type="scientific">Trifolium medium</name>
    <dbReference type="NCBI Taxonomy" id="97028"/>
    <lineage>
        <taxon>Eukaryota</taxon>
        <taxon>Viridiplantae</taxon>
        <taxon>Streptophyta</taxon>
        <taxon>Embryophyta</taxon>
        <taxon>Tracheophyta</taxon>
        <taxon>Spermatophyta</taxon>
        <taxon>Magnoliopsida</taxon>
        <taxon>eudicotyledons</taxon>
        <taxon>Gunneridae</taxon>
        <taxon>Pentapetalae</taxon>
        <taxon>rosids</taxon>
        <taxon>fabids</taxon>
        <taxon>Fabales</taxon>
        <taxon>Fabaceae</taxon>
        <taxon>Papilionoideae</taxon>
        <taxon>50 kb inversion clade</taxon>
        <taxon>NPAAA clade</taxon>
        <taxon>Hologalegina</taxon>
        <taxon>IRL clade</taxon>
        <taxon>Trifolieae</taxon>
        <taxon>Trifolium</taxon>
    </lineage>
</organism>
<protein>
    <submittedName>
        <fullName evidence="1">Uncharacterized protein</fullName>
    </submittedName>
</protein>
<evidence type="ECO:0000313" key="1">
    <source>
        <dbReference type="EMBL" id="MCI42885.1"/>
    </source>
</evidence>
<dbReference type="EMBL" id="LXQA010310295">
    <property type="protein sequence ID" value="MCI42885.1"/>
    <property type="molecule type" value="Genomic_DNA"/>
</dbReference>
<proteinExistence type="predicted"/>
<evidence type="ECO:0000313" key="2">
    <source>
        <dbReference type="Proteomes" id="UP000265520"/>
    </source>
</evidence>
<comment type="caution">
    <text evidence="1">The sequence shown here is derived from an EMBL/GenBank/DDBJ whole genome shotgun (WGS) entry which is preliminary data.</text>
</comment>
<sequence length="92" mass="10898">QVMFNVYVAMKHHNEEPECFRVDVVQEMVKDVREEEWDHEIELFLQQLDNGQEEETPKVEEEVIVTEDVKVNPPELKELPPKWKYVCLGGDS</sequence>
<feature type="non-terminal residue" evidence="1">
    <location>
        <position position="92"/>
    </location>
</feature>
<name>A0A392S4P3_9FABA</name>